<organism evidence="1 2">
    <name type="scientific">Streptomyces corchorusii</name>
    <name type="common">Streptomyces chibaensis</name>
    <dbReference type="NCBI Taxonomy" id="1903"/>
    <lineage>
        <taxon>Bacteria</taxon>
        <taxon>Bacillati</taxon>
        <taxon>Actinomycetota</taxon>
        <taxon>Actinomycetes</taxon>
        <taxon>Kitasatosporales</taxon>
        <taxon>Streptomycetaceae</taxon>
        <taxon>Streptomyces</taxon>
    </lineage>
</organism>
<comment type="caution">
    <text evidence="1">The sequence shown here is derived from an EMBL/GenBank/DDBJ whole genome shotgun (WGS) entry which is preliminary data.</text>
</comment>
<sequence length="112" mass="11734">MSDASNYYGPVVNMNGGRENVGINYGTVGGAQDVEVRAAVNELRGLLGELRPHLTREQDRTVEEALPELTPDRQALRSRGLVLASVAQIASAVGAVGQPVAEAVGRLLALLG</sequence>
<gene>
    <name evidence="1" type="ORF">AQJ11_39900</name>
</gene>
<dbReference type="Proteomes" id="UP000053398">
    <property type="component" value="Unassembled WGS sequence"/>
</dbReference>
<name>A0A101PRA6_STRCK</name>
<keyword evidence="2" id="KW-1185">Reference proteome</keyword>
<evidence type="ECO:0000313" key="2">
    <source>
        <dbReference type="Proteomes" id="UP000053398"/>
    </source>
</evidence>
<proteinExistence type="predicted"/>
<accession>A0A101PRA6</accession>
<dbReference type="AlphaFoldDB" id="A0A101PRA6"/>
<evidence type="ECO:0000313" key="1">
    <source>
        <dbReference type="EMBL" id="KUN16264.1"/>
    </source>
</evidence>
<dbReference type="RefSeq" id="WP_059266652.1">
    <property type="nucleotide sequence ID" value="NZ_KQ948374.1"/>
</dbReference>
<reference evidence="1 2" key="1">
    <citation type="submission" date="2015-10" db="EMBL/GenBank/DDBJ databases">
        <title>Draft genome sequence of Streptomyces corchorusii DSM 40340, type strain for the species Streptomyces corchorusii.</title>
        <authorList>
            <person name="Ruckert C."/>
            <person name="Winkler A."/>
            <person name="Kalinowski J."/>
            <person name="Kampfer P."/>
            <person name="Glaeser S."/>
        </authorList>
    </citation>
    <scope>NUCLEOTIDE SEQUENCE [LARGE SCALE GENOMIC DNA]</scope>
    <source>
        <strain evidence="1 2">DSM 40340</strain>
    </source>
</reference>
<protein>
    <submittedName>
        <fullName evidence="1">Uncharacterized protein</fullName>
    </submittedName>
</protein>
<dbReference type="EMBL" id="LMWP01000057">
    <property type="protein sequence ID" value="KUN16264.1"/>
    <property type="molecule type" value="Genomic_DNA"/>
</dbReference>